<evidence type="ECO:0008006" key="6">
    <source>
        <dbReference type="Google" id="ProtNLM"/>
    </source>
</evidence>
<dbReference type="Proteomes" id="UP001293593">
    <property type="component" value="Unassembled WGS sequence"/>
</dbReference>
<dbReference type="EMBL" id="JAWXYG010000001">
    <property type="protein sequence ID" value="KAK4285112.1"/>
    <property type="molecule type" value="Genomic_DNA"/>
</dbReference>
<dbReference type="InterPro" id="IPR046960">
    <property type="entry name" value="PPR_At4g14850-like_plant"/>
</dbReference>
<dbReference type="PROSITE" id="PS51375">
    <property type="entry name" value="PPR"/>
    <property type="match status" value="4"/>
</dbReference>
<comment type="caution">
    <text evidence="4">The sequence shown here is derived from an EMBL/GenBank/DDBJ whole genome shotgun (WGS) entry which is preliminary data.</text>
</comment>
<dbReference type="Pfam" id="PF13041">
    <property type="entry name" value="PPR_2"/>
    <property type="match status" value="2"/>
</dbReference>
<keyword evidence="5" id="KW-1185">Reference proteome</keyword>
<evidence type="ECO:0000313" key="4">
    <source>
        <dbReference type="EMBL" id="KAK4285112.1"/>
    </source>
</evidence>
<dbReference type="FunFam" id="1.25.40.10:FF:000729">
    <property type="entry name" value="Pentatricopeptide repeat-containing protein At4g25270, chloroplastic"/>
    <property type="match status" value="1"/>
</dbReference>
<dbReference type="InterPro" id="IPR002885">
    <property type="entry name" value="PPR_rpt"/>
</dbReference>
<dbReference type="Gene3D" id="1.25.40.10">
    <property type="entry name" value="Tetratricopeptide repeat domain"/>
    <property type="match status" value="4"/>
</dbReference>
<proteinExistence type="predicted"/>
<dbReference type="PANTHER" id="PTHR47926:SF515">
    <property type="entry name" value="UMP-CMP KINASE"/>
    <property type="match status" value="1"/>
</dbReference>
<feature type="repeat" description="PPR" evidence="2">
    <location>
        <begin position="219"/>
        <end position="249"/>
    </location>
</feature>
<dbReference type="GO" id="GO:0009451">
    <property type="term" value="P:RNA modification"/>
    <property type="evidence" value="ECO:0007669"/>
    <property type="project" value="InterPro"/>
</dbReference>
<dbReference type="FunFam" id="1.25.40.10:FF:000285">
    <property type="entry name" value="Pentatricopeptide repeat-containing protein, chloroplastic"/>
    <property type="match status" value="1"/>
</dbReference>
<protein>
    <recommendedName>
        <fullName evidence="6">Pentatricopeptide repeat-containing protein</fullName>
    </recommendedName>
</protein>
<name>A0AAE1N9L5_9FABA</name>
<dbReference type="InterPro" id="IPR011990">
    <property type="entry name" value="TPR-like_helical_dom_sf"/>
</dbReference>
<keyword evidence="1" id="KW-0677">Repeat</keyword>
<dbReference type="FunFam" id="1.25.40.10:FF:001788">
    <property type="entry name" value="Pentatricopeptide repeat-containing protein At4g25270, chloroplastic"/>
    <property type="match status" value="1"/>
</dbReference>
<organism evidence="4 5">
    <name type="scientific">Acacia crassicarpa</name>
    <name type="common">northern wattle</name>
    <dbReference type="NCBI Taxonomy" id="499986"/>
    <lineage>
        <taxon>Eukaryota</taxon>
        <taxon>Viridiplantae</taxon>
        <taxon>Streptophyta</taxon>
        <taxon>Embryophyta</taxon>
        <taxon>Tracheophyta</taxon>
        <taxon>Spermatophyta</taxon>
        <taxon>Magnoliopsida</taxon>
        <taxon>eudicotyledons</taxon>
        <taxon>Gunneridae</taxon>
        <taxon>Pentapetalae</taxon>
        <taxon>rosids</taxon>
        <taxon>fabids</taxon>
        <taxon>Fabales</taxon>
        <taxon>Fabaceae</taxon>
        <taxon>Caesalpinioideae</taxon>
        <taxon>mimosoid clade</taxon>
        <taxon>Acacieae</taxon>
        <taxon>Acacia</taxon>
    </lineage>
</organism>
<evidence type="ECO:0000256" key="3">
    <source>
        <dbReference type="SAM" id="MobiDB-lite"/>
    </source>
</evidence>
<sequence>MIATLPNHQLSATRTILCSSKAKKPRKQWRNQENKSTLSFPKPRPTPLLINHEPYTQTKSQALEEIVRDLESSVEKGIKIDAEIYASLLETCYHLQAIDHGIRVHRLIPSSLLRRNVGVSSKLLRLYASCGHMDEAHDVFDQMSKRNESAFPWNSLISGYAEVGLYDDAMALYFQMVEDGVQPDLFTFPRVLKACGGIGSIQVGEEVHRHVVRFGFLNDRFVLNALVDMYAKCGDIVKARKVFDKMPHRDSVSWNSMLTAYVHHGLEVEAVNTFKQILLEGHGPDSVAISTILTSVLSLDAGVQVHGWVIRQGIEWNLSVANSLIIMYSNHGKLNQARWIFDHMPERDVVSWNSIISAHCKHIEALTYFMEMEEAGARPDKITFVSILSACAHLSLVKEGERLFSLMSEKYRIKPIMEHYGCMVNLYGRAGLIEEAYRFIVNRMELEAGPTVWGALLYACSVHGSVTVGEIAANKLFDLEPDNEHNFELLMKIYENAGRSEDMERIRMMMVDRGLDH</sequence>
<feature type="repeat" description="PPR" evidence="2">
    <location>
        <begin position="317"/>
        <end position="351"/>
    </location>
</feature>
<dbReference type="AlphaFoldDB" id="A0AAE1N9L5"/>
<gene>
    <name evidence="4" type="ORF">QN277_001854</name>
</gene>
<dbReference type="GO" id="GO:0003723">
    <property type="term" value="F:RNA binding"/>
    <property type="evidence" value="ECO:0007669"/>
    <property type="project" value="InterPro"/>
</dbReference>
<dbReference type="NCBIfam" id="TIGR00756">
    <property type="entry name" value="PPR"/>
    <property type="match status" value="4"/>
</dbReference>
<evidence type="ECO:0000256" key="1">
    <source>
        <dbReference type="ARBA" id="ARBA00022737"/>
    </source>
</evidence>
<accession>A0AAE1N9L5</accession>
<evidence type="ECO:0000256" key="2">
    <source>
        <dbReference type="PROSITE-ProRule" id="PRU00708"/>
    </source>
</evidence>
<dbReference type="InterPro" id="IPR046848">
    <property type="entry name" value="E_motif"/>
</dbReference>
<evidence type="ECO:0000313" key="5">
    <source>
        <dbReference type="Proteomes" id="UP001293593"/>
    </source>
</evidence>
<dbReference type="PANTHER" id="PTHR47926">
    <property type="entry name" value="PENTATRICOPEPTIDE REPEAT-CONTAINING PROTEIN"/>
    <property type="match status" value="1"/>
</dbReference>
<dbReference type="Pfam" id="PF20431">
    <property type="entry name" value="E_motif"/>
    <property type="match status" value="1"/>
</dbReference>
<dbReference type="Pfam" id="PF01535">
    <property type="entry name" value="PPR"/>
    <property type="match status" value="4"/>
</dbReference>
<dbReference type="SUPFAM" id="SSF48452">
    <property type="entry name" value="TPR-like"/>
    <property type="match status" value="1"/>
</dbReference>
<reference evidence="4" key="1">
    <citation type="submission" date="2023-10" db="EMBL/GenBank/DDBJ databases">
        <title>Chromosome-level genome of the transformable northern wattle, Acacia crassicarpa.</title>
        <authorList>
            <person name="Massaro I."/>
            <person name="Sinha N.R."/>
            <person name="Poethig S."/>
            <person name="Leichty A.R."/>
        </authorList>
    </citation>
    <scope>NUCLEOTIDE SEQUENCE</scope>
    <source>
        <strain evidence="4">Acra3RX</strain>
        <tissue evidence="4">Leaf</tissue>
    </source>
</reference>
<feature type="repeat" description="PPR" evidence="2">
    <location>
        <begin position="250"/>
        <end position="284"/>
    </location>
</feature>
<feature type="region of interest" description="Disordered" evidence="3">
    <location>
        <begin position="22"/>
        <end position="49"/>
    </location>
</feature>
<feature type="repeat" description="PPR" evidence="2">
    <location>
        <begin position="149"/>
        <end position="183"/>
    </location>
</feature>